<dbReference type="Pfam" id="PF00440">
    <property type="entry name" value="TetR_N"/>
    <property type="match status" value="1"/>
</dbReference>
<evidence type="ECO:0000256" key="4">
    <source>
        <dbReference type="PROSITE-ProRule" id="PRU00335"/>
    </source>
</evidence>
<dbReference type="InterPro" id="IPR009057">
    <property type="entry name" value="Homeodomain-like_sf"/>
</dbReference>
<feature type="domain" description="HTH tetR-type" evidence="5">
    <location>
        <begin position="20"/>
        <end position="80"/>
    </location>
</feature>
<dbReference type="Gene3D" id="1.10.357.10">
    <property type="entry name" value="Tetracycline Repressor, domain 2"/>
    <property type="match status" value="1"/>
</dbReference>
<gene>
    <name evidence="6" type="ORF">H9L15_04520</name>
</gene>
<feature type="DNA-binding region" description="H-T-H motif" evidence="4">
    <location>
        <begin position="43"/>
        <end position="62"/>
    </location>
</feature>
<accession>A0ABX6T890</accession>
<reference evidence="6 7" key="1">
    <citation type="submission" date="2020-08" db="EMBL/GenBank/DDBJ databases">
        <title>Genome sequence of Sphingomonas daechungensis KACC 18115T.</title>
        <authorList>
            <person name="Hyun D.-W."/>
            <person name="Bae J.-W."/>
        </authorList>
    </citation>
    <scope>NUCLEOTIDE SEQUENCE [LARGE SCALE GENOMIC DNA]</scope>
    <source>
        <strain evidence="6 7">KACC 18115</strain>
    </source>
</reference>
<keyword evidence="1" id="KW-0805">Transcription regulation</keyword>
<evidence type="ECO:0000256" key="3">
    <source>
        <dbReference type="ARBA" id="ARBA00023163"/>
    </source>
</evidence>
<dbReference type="RefSeq" id="WP_187715317.1">
    <property type="nucleotide sequence ID" value="NZ_BAABJC010000001.1"/>
</dbReference>
<keyword evidence="7" id="KW-1185">Reference proteome</keyword>
<dbReference type="SUPFAM" id="SSF46689">
    <property type="entry name" value="Homeodomain-like"/>
    <property type="match status" value="1"/>
</dbReference>
<dbReference type="PANTHER" id="PTHR47506">
    <property type="entry name" value="TRANSCRIPTIONAL REGULATORY PROTEIN"/>
    <property type="match status" value="1"/>
</dbReference>
<dbReference type="SUPFAM" id="SSF48498">
    <property type="entry name" value="Tetracyclin repressor-like, C-terminal domain"/>
    <property type="match status" value="1"/>
</dbReference>
<proteinExistence type="predicted"/>
<sequence>MNKPEVISEGTGPCRGRPREFCVDRALAQALRVFWEKGYDGTSLTDLTEAMGITRPSLYAAFGNKDALFRKALDLYETEKLAYIRQALEQPTARGVAEVMLRGSVDNVMAYDEPHGCMGVITSVACGPDSQSVREDVVKRGEAAKRALMERFDRAKQEGDLPSHVDSEGLMRVLIAMLQGISVQASQGATRDELDRLVESGLALWPSA</sequence>
<evidence type="ECO:0000313" key="6">
    <source>
        <dbReference type="EMBL" id="QNP43893.1"/>
    </source>
</evidence>
<dbReference type="Pfam" id="PF16925">
    <property type="entry name" value="TetR_C_13"/>
    <property type="match status" value="1"/>
</dbReference>
<evidence type="ECO:0000256" key="1">
    <source>
        <dbReference type="ARBA" id="ARBA00023015"/>
    </source>
</evidence>
<keyword evidence="2 4" id="KW-0238">DNA-binding</keyword>
<name>A0ABX6T890_9SPHN</name>
<dbReference type="PANTHER" id="PTHR47506:SF1">
    <property type="entry name" value="HTH-TYPE TRANSCRIPTIONAL REGULATOR YJDC"/>
    <property type="match status" value="1"/>
</dbReference>
<protein>
    <submittedName>
        <fullName evidence="6">TetR/AcrR family transcriptional regulator</fullName>
    </submittedName>
</protein>
<dbReference type="InterPro" id="IPR023772">
    <property type="entry name" value="DNA-bd_HTH_TetR-type_CS"/>
</dbReference>
<evidence type="ECO:0000259" key="5">
    <source>
        <dbReference type="PROSITE" id="PS50977"/>
    </source>
</evidence>
<dbReference type="InterPro" id="IPR011075">
    <property type="entry name" value="TetR_C"/>
</dbReference>
<dbReference type="PROSITE" id="PS01081">
    <property type="entry name" value="HTH_TETR_1"/>
    <property type="match status" value="1"/>
</dbReference>
<dbReference type="PROSITE" id="PS50977">
    <property type="entry name" value="HTH_TETR_2"/>
    <property type="match status" value="1"/>
</dbReference>
<dbReference type="InterPro" id="IPR001647">
    <property type="entry name" value="HTH_TetR"/>
</dbReference>
<evidence type="ECO:0000256" key="2">
    <source>
        <dbReference type="ARBA" id="ARBA00023125"/>
    </source>
</evidence>
<dbReference type="EMBL" id="CP060780">
    <property type="protein sequence ID" value="QNP43893.1"/>
    <property type="molecule type" value="Genomic_DNA"/>
</dbReference>
<keyword evidence="3" id="KW-0804">Transcription</keyword>
<dbReference type="InterPro" id="IPR036271">
    <property type="entry name" value="Tet_transcr_reg_TetR-rel_C_sf"/>
</dbReference>
<organism evidence="6 7">
    <name type="scientific">Sphingomonas daechungensis</name>
    <dbReference type="NCBI Taxonomy" id="1176646"/>
    <lineage>
        <taxon>Bacteria</taxon>
        <taxon>Pseudomonadati</taxon>
        <taxon>Pseudomonadota</taxon>
        <taxon>Alphaproteobacteria</taxon>
        <taxon>Sphingomonadales</taxon>
        <taxon>Sphingomonadaceae</taxon>
        <taxon>Sphingomonas</taxon>
    </lineage>
</organism>
<dbReference type="Gene3D" id="1.10.10.60">
    <property type="entry name" value="Homeodomain-like"/>
    <property type="match status" value="1"/>
</dbReference>
<dbReference type="Proteomes" id="UP000516134">
    <property type="component" value="Chromosome"/>
</dbReference>
<dbReference type="PRINTS" id="PR00455">
    <property type="entry name" value="HTHTETR"/>
</dbReference>
<evidence type="ECO:0000313" key="7">
    <source>
        <dbReference type="Proteomes" id="UP000516134"/>
    </source>
</evidence>